<dbReference type="InterPro" id="IPR018551">
    <property type="entry name" value="DUF2007"/>
</dbReference>
<dbReference type="Pfam" id="PF09413">
    <property type="entry name" value="DUF2007"/>
    <property type="match status" value="1"/>
</dbReference>
<dbReference type="SUPFAM" id="SSF54913">
    <property type="entry name" value="GlnB-like"/>
    <property type="match status" value="1"/>
</dbReference>
<proteinExistence type="predicted"/>
<dbReference type="AlphaFoldDB" id="K1L5V6"/>
<sequence length="71" mass="8013">MKNWQKVYENSSPVRAEIVKGVLEDNGIQAVILNKKESVYQIFGNYEVMVPVNDALRAVNIVKNEISFSNA</sequence>
<dbReference type="Gene3D" id="3.30.70.790">
    <property type="entry name" value="UreE, C-terminal domain"/>
    <property type="match status" value="1"/>
</dbReference>
<accession>K1L5V6</accession>
<dbReference type="RefSeq" id="WP_009184325.1">
    <property type="nucleotide sequence ID" value="NZ_AMGM01000013.1"/>
</dbReference>
<protein>
    <recommendedName>
        <fullName evidence="1">DUF2007 domain-containing protein</fullName>
    </recommendedName>
</protein>
<reference evidence="2 3" key="1">
    <citation type="journal article" date="2012" name="J. Bacteriol.">
        <title>Draft Genome Sequence of Cecembia lonarensis Strain LW9T, Isolated from Lonar Lake, a Haloalkaline Lake in India.</title>
        <authorList>
            <person name="Shivaji S."/>
            <person name="Ara S."/>
            <person name="Singh A."/>
            <person name="Pinnaka A.K."/>
        </authorList>
    </citation>
    <scope>NUCLEOTIDE SEQUENCE [LARGE SCALE GENOMIC DNA]</scope>
    <source>
        <strain evidence="2 3">LW9</strain>
    </source>
</reference>
<comment type="caution">
    <text evidence="2">The sequence shown here is derived from an EMBL/GenBank/DDBJ whole genome shotgun (WGS) entry which is preliminary data.</text>
</comment>
<dbReference type="OrthoDB" id="1467917at2"/>
<dbReference type="Proteomes" id="UP000004478">
    <property type="component" value="Unassembled WGS sequence"/>
</dbReference>
<keyword evidence="3" id="KW-1185">Reference proteome</keyword>
<organism evidence="2 3">
    <name type="scientific">Cecembia lonarensis (strain CCUG 58316 / KCTC 22772 / LW9)</name>
    <dbReference type="NCBI Taxonomy" id="1225176"/>
    <lineage>
        <taxon>Bacteria</taxon>
        <taxon>Pseudomonadati</taxon>
        <taxon>Bacteroidota</taxon>
        <taxon>Cytophagia</taxon>
        <taxon>Cytophagales</taxon>
        <taxon>Cyclobacteriaceae</taxon>
        <taxon>Cecembia</taxon>
    </lineage>
</organism>
<dbReference type="InterPro" id="IPR011322">
    <property type="entry name" value="N-reg_PII-like_a/b"/>
</dbReference>
<evidence type="ECO:0000313" key="3">
    <source>
        <dbReference type="Proteomes" id="UP000004478"/>
    </source>
</evidence>
<evidence type="ECO:0000313" key="2">
    <source>
        <dbReference type="EMBL" id="EKB50141.1"/>
    </source>
</evidence>
<name>K1L5V6_CECL9</name>
<dbReference type="EMBL" id="AMGM01000013">
    <property type="protein sequence ID" value="EKB50141.1"/>
    <property type="molecule type" value="Genomic_DNA"/>
</dbReference>
<gene>
    <name evidence="2" type="ORF">B879_01285</name>
</gene>
<feature type="domain" description="DUF2007" evidence="1">
    <location>
        <begin position="4"/>
        <end position="64"/>
    </location>
</feature>
<evidence type="ECO:0000259" key="1">
    <source>
        <dbReference type="Pfam" id="PF09413"/>
    </source>
</evidence>